<sequence>MIFFPWNRLFFPFFRGVVLFIPVNKKSFCRLSGSVSF</sequence>
<evidence type="ECO:0000313" key="2">
    <source>
        <dbReference type="Proteomes" id="UP000663722"/>
    </source>
</evidence>
<accession>A0A975GR43</accession>
<dbReference type="Proteomes" id="UP000663722">
    <property type="component" value="Chromosome"/>
</dbReference>
<dbReference type="AlphaFoldDB" id="A0A975GR43"/>
<organism evidence="1 2">
    <name type="scientific">Desulfonema magnum</name>
    <dbReference type="NCBI Taxonomy" id="45655"/>
    <lineage>
        <taxon>Bacteria</taxon>
        <taxon>Pseudomonadati</taxon>
        <taxon>Thermodesulfobacteriota</taxon>
        <taxon>Desulfobacteria</taxon>
        <taxon>Desulfobacterales</taxon>
        <taxon>Desulfococcaceae</taxon>
        <taxon>Desulfonema</taxon>
    </lineage>
</organism>
<dbReference type="KEGG" id="dmm:dnm_056940"/>
<evidence type="ECO:0000313" key="1">
    <source>
        <dbReference type="EMBL" id="QTA89638.1"/>
    </source>
</evidence>
<keyword evidence="2" id="KW-1185">Reference proteome</keyword>
<proteinExistence type="predicted"/>
<dbReference type="EMBL" id="CP061800">
    <property type="protein sequence ID" value="QTA89638.1"/>
    <property type="molecule type" value="Genomic_DNA"/>
</dbReference>
<protein>
    <submittedName>
        <fullName evidence="1">Uncharacterized protein</fullName>
    </submittedName>
</protein>
<reference evidence="1" key="1">
    <citation type="journal article" date="2021" name="Microb. Physiol.">
        <title>Proteogenomic Insights into the Physiology of Marine, Sulfate-Reducing, Filamentous Desulfonema limicola and Desulfonema magnum.</title>
        <authorList>
            <person name="Schnaars V."/>
            <person name="Wohlbrand L."/>
            <person name="Scheve S."/>
            <person name="Hinrichs C."/>
            <person name="Reinhardt R."/>
            <person name="Rabus R."/>
        </authorList>
    </citation>
    <scope>NUCLEOTIDE SEQUENCE</scope>
    <source>
        <strain evidence="1">4be13</strain>
    </source>
</reference>
<name>A0A975GR43_9BACT</name>
<gene>
    <name evidence="1" type="ORF">dnm_056940</name>
</gene>